<proteinExistence type="predicted"/>
<dbReference type="Proteomes" id="UP000747399">
    <property type="component" value="Unassembled WGS sequence"/>
</dbReference>
<accession>A0A8J4BH09</accession>
<gene>
    <name evidence="2" type="ORF">Vafri_15900</name>
</gene>
<organism evidence="2 3">
    <name type="scientific">Volvox africanus</name>
    <dbReference type="NCBI Taxonomy" id="51714"/>
    <lineage>
        <taxon>Eukaryota</taxon>
        <taxon>Viridiplantae</taxon>
        <taxon>Chlorophyta</taxon>
        <taxon>core chlorophytes</taxon>
        <taxon>Chlorophyceae</taxon>
        <taxon>CS clade</taxon>
        <taxon>Chlamydomonadales</taxon>
        <taxon>Volvocaceae</taxon>
        <taxon>Volvox</taxon>
    </lineage>
</organism>
<evidence type="ECO:0000313" key="3">
    <source>
        <dbReference type="Proteomes" id="UP000747399"/>
    </source>
</evidence>
<comment type="caution">
    <text evidence="2">The sequence shown here is derived from an EMBL/GenBank/DDBJ whole genome shotgun (WGS) entry which is preliminary data.</text>
</comment>
<sequence length="363" mass="36649">MTDSDCVTFAPAESIELAPKVILGTVDVAAVGARVLLSLEPPPGWDVRETALELRGLQRSFAGSSSDGNNAMEGASEPLRPVLAVAAVAAIGTEALQISGAGAATATSSSSSPSPSNPPVALMRNFFAPPPTPPPEPGVGAGVGAGAAGPRVTLLILNTAVPEGAQAEVAAALLDFLDRRRHRIAADSSAAAMEEMVDACEEAECWLGVVAAMLLQQLAPPAAPLYQHTINGAATLDPTLPPLQRPPSTADTAGTASSGNGAGSDGSSRVGPPIRIRDGLLAALFHVLEVSGTRACCLLAPGYKPPAATPLDLLGSAAACDAIGGALAAAVGLQYSTEKCQSIRALHTWFLPERSAGSDVMYL</sequence>
<reference evidence="2" key="1">
    <citation type="journal article" date="2021" name="Proc. Natl. Acad. Sci. U.S.A.">
        <title>Three genomes in the algal genus Volvox reveal the fate of a haploid sex-determining region after a transition to homothallism.</title>
        <authorList>
            <person name="Yamamoto K."/>
            <person name="Hamaji T."/>
            <person name="Kawai-Toyooka H."/>
            <person name="Matsuzaki R."/>
            <person name="Takahashi F."/>
            <person name="Nishimura Y."/>
            <person name="Kawachi M."/>
            <person name="Noguchi H."/>
            <person name="Minakuchi Y."/>
            <person name="Umen J.G."/>
            <person name="Toyoda A."/>
            <person name="Nozaki H."/>
        </authorList>
    </citation>
    <scope>NUCLEOTIDE SEQUENCE</scope>
    <source>
        <strain evidence="2">NIES-3780</strain>
    </source>
</reference>
<protein>
    <submittedName>
        <fullName evidence="2">Uncharacterized protein</fullName>
    </submittedName>
</protein>
<feature type="region of interest" description="Disordered" evidence="1">
    <location>
        <begin position="236"/>
        <end position="269"/>
    </location>
</feature>
<name>A0A8J4BH09_9CHLO</name>
<keyword evidence="3" id="KW-1185">Reference proteome</keyword>
<feature type="compositionally biased region" description="Low complexity" evidence="1">
    <location>
        <begin position="248"/>
        <end position="259"/>
    </location>
</feature>
<dbReference type="AlphaFoldDB" id="A0A8J4BH09"/>
<dbReference type="EMBL" id="BNCO01000045">
    <property type="protein sequence ID" value="GIL61459.1"/>
    <property type="molecule type" value="Genomic_DNA"/>
</dbReference>
<evidence type="ECO:0000313" key="2">
    <source>
        <dbReference type="EMBL" id="GIL61459.1"/>
    </source>
</evidence>
<evidence type="ECO:0000256" key="1">
    <source>
        <dbReference type="SAM" id="MobiDB-lite"/>
    </source>
</evidence>